<dbReference type="Proteomes" id="UP000010556">
    <property type="component" value="Unassembled WGS sequence"/>
</dbReference>
<dbReference type="AlphaFoldDB" id="L5LUF6"/>
<organism evidence="2 3">
    <name type="scientific">Myotis davidii</name>
    <name type="common">David's myotis</name>
    <dbReference type="NCBI Taxonomy" id="225400"/>
    <lineage>
        <taxon>Eukaryota</taxon>
        <taxon>Metazoa</taxon>
        <taxon>Chordata</taxon>
        <taxon>Craniata</taxon>
        <taxon>Vertebrata</taxon>
        <taxon>Euteleostomi</taxon>
        <taxon>Mammalia</taxon>
        <taxon>Eutheria</taxon>
        <taxon>Laurasiatheria</taxon>
        <taxon>Chiroptera</taxon>
        <taxon>Yangochiroptera</taxon>
        <taxon>Vespertilionidae</taxon>
        <taxon>Myotis</taxon>
    </lineage>
</organism>
<feature type="region of interest" description="Disordered" evidence="1">
    <location>
        <begin position="53"/>
        <end position="73"/>
    </location>
</feature>
<evidence type="ECO:0000313" key="2">
    <source>
        <dbReference type="EMBL" id="ELK29726.1"/>
    </source>
</evidence>
<evidence type="ECO:0000313" key="3">
    <source>
        <dbReference type="Proteomes" id="UP000010556"/>
    </source>
</evidence>
<dbReference type="GO" id="GO:0003676">
    <property type="term" value="F:nucleic acid binding"/>
    <property type="evidence" value="ECO:0007669"/>
    <property type="project" value="InterPro"/>
</dbReference>
<dbReference type="InterPro" id="IPR012677">
    <property type="entry name" value="Nucleotide-bd_a/b_plait_sf"/>
</dbReference>
<evidence type="ECO:0000256" key="1">
    <source>
        <dbReference type="SAM" id="MobiDB-lite"/>
    </source>
</evidence>
<gene>
    <name evidence="2" type="ORF">MDA_GLEAN10020687</name>
</gene>
<keyword evidence="3" id="KW-1185">Reference proteome</keyword>
<dbReference type="SUPFAM" id="SSF54928">
    <property type="entry name" value="RNA-binding domain, RBD"/>
    <property type="match status" value="1"/>
</dbReference>
<name>L5LUF6_MYODS</name>
<sequence length="148" mass="16340">MGDLHPEGAEAMFSEKFPPAGPSLSINVNRDVALDGLRLHHLPASADAAWTPDTELGGYQSPTAPCGPSETQDLESRFGKMLSVKARSEDSGHAQGFGFVTFEKQKAVQSGKEVGQQLLYVGRAQEQQNELKRRFQQMEQMEQDRLNH</sequence>
<accession>L5LUF6</accession>
<proteinExistence type="predicted"/>
<protein>
    <submittedName>
        <fullName evidence="2">Polyadenylate-binding protein 1-like protein</fullName>
    </submittedName>
</protein>
<reference evidence="3" key="1">
    <citation type="journal article" date="2013" name="Science">
        <title>Comparative analysis of bat genomes provides insight into the evolution of flight and immunity.</title>
        <authorList>
            <person name="Zhang G."/>
            <person name="Cowled C."/>
            <person name="Shi Z."/>
            <person name="Huang Z."/>
            <person name="Bishop-Lilly K.A."/>
            <person name="Fang X."/>
            <person name="Wynne J.W."/>
            <person name="Xiong Z."/>
            <person name="Baker M.L."/>
            <person name="Zhao W."/>
            <person name="Tachedjian M."/>
            <person name="Zhu Y."/>
            <person name="Zhou P."/>
            <person name="Jiang X."/>
            <person name="Ng J."/>
            <person name="Yang L."/>
            <person name="Wu L."/>
            <person name="Xiao J."/>
            <person name="Feng Y."/>
            <person name="Chen Y."/>
            <person name="Sun X."/>
            <person name="Zhang Y."/>
            <person name="Marsh G.A."/>
            <person name="Crameri G."/>
            <person name="Broder C.C."/>
            <person name="Frey K.G."/>
            <person name="Wang L.F."/>
            <person name="Wang J."/>
        </authorList>
    </citation>
    <scope>NUCLEOTIDE SEQUENCE [LARGE SCALE GENOMIC DNA]</scope>
</reference>
<dbReference type="EMBL" id="KB107782">
    <property type="protein sequence ID" value="ELK29726.1"/>
    <property type="molecule type" value="Genomic_DNA"/>
</dbReference>
<dbReference type="InterPro" id="IPR035979">
    <property type="entry name" value="RBD_domain_sf"/>
</dbReference>
<feature type="region of interest" description="Disordered" evidence="1">
    <location>
        <begin position="129"/>
        <end position="148"/>
    </location>
</feature>
<dbReference type="Gene3D" id="3.30.70.330">
    <property type="match status" value="1"/>
</dbReference>